<proteinExistence type="predicted"/>
<organism evidence="1 2">
    <name type="scientific">Pseudomonas phage vB_PaeM_PA5oct</name>
    <dbReference type="NCBI Taxonomy" id="2163605"/>
    <lineage>
        <taxon>Viruses</taxon>
        <taxon>Duplodnaviria</taxon>
        <taxon>Heunggongvirae</taxon>
        <taxon>Uroviricota</taxon>
        <taxon>Caudoviricetes</taxon>
        <taxon>Arenbergviridae</taxon>
        <taxon>Wroclawvirus</taxon>
        <taxon>Wroclawvirus PA5oct</taxon>
    </lineage>
</organism>
<evidence type="ECO:0000313" key="2">
    <source>
        <dbReference type="Proteomes" id="UP000316733"/>
    </source>
</evidence>
<dbReference type="Proteomes" id="UP000316733">
    <property type="component" value="Segment"/>
</dbReference>
<gene>
    <name evidence="1" type="ORF">EST35_0415</name>
</gene>
<sequence length="71" mass="8431">MNKHFDIIAELEYPTYTVQVRKYRDDGRYEVGQQPNEGEYIARHENCTADDAIRVLSHYCTAALYKIKKQY</sequence>
<keyword evidence="2" id="KW-1185">Reference proteome</keyword>
<name>A0A4Y5JYW3_9CAUD</name>
<reference evidence="2" key="1">
    <citation type="journal article" date="2020" name="bioRxiv">
        <title>Integrative omics analysis of Pseudomonas aeruginosa virus PA5oct highlights the molecular complexity of jumbo phages.</title>
        <authorList>
            <person name="Lood C."/>
            <person name="Danis-Wlodarczyk K."/>
            <person name="Blasdel B.G."/>
            <person name="Jang H.B."/>
            <person name="Vandenheuvel D."/>
            <person name="Briers Y."/>
            <person name="Noben J.-P."/>
            <person name="van Noort V."/>
            <person name="Drulis-Kawa Z."/>
            <person name="Lavigne R."/>
        </authorList>
    </citation>
    <scope>NUCLEOTIDE SEQUENCE [LARGE SCALE GENOMIC DNA]</scope>
</reference>
<dbReference type="EMBL" id="MK797984">
    <property type="protein sequence ID" value="QCG76283.1"/>
    <property type="molecule type" value="Genomic_DNA"/>
</dbReference>
<evidence type="ECO:0000313" key="1">
    <source>
        <dbReference type="EMBL" id="QCG76283.1"/>
    </source>
</evidence>
<protein>
    <submittedName>
        <fullName evidence="1">Uncharacterized protein</fullName>
    </submittedName>
</protein>
<accession>A0A4Y5JYW3</accession>